<feature type="transmembrane region" description="Helical" evidence="5">
    <location>
        <begin position="14"/>
        <end position="37"/>
    </location>
</feature>
<evidence type="ECO:0000256" key="5">
    <source>
        <dbReference type="SAM" id="Phobius"/>
    </source>
</evidence>
<dbReference type="SUPFAM" id="SSF81321">
    <property type="entry name" value="Family A G protein-coupled receptor-like"/>
    <property type="match status" value="1"/>
</dbReference>
<evidence type="ECO:0000256" key="3">
    <source>
        <dbReference type="ARBA" id="ARBA00022989"/>
    </source>
</evidence>
<dbReference type="PANTHER" id="PTHR23017">
    <property type="entry name" value="SERPENTINE RECEPTOR, CLASS X"/>
    <property type="match status" value="1"/>
</dbReference>
<dbReference type="PANTHER" id="PTHR23017:SF19">
    <property type="entry name" value="7TM GPCR SERPENTINE RECEPTOR CLASS X (SRX) DOMAIN-CONTAINING PROTEIN"/>
    <property type="match status" value="1"/>
</dbReference>
<dbReference type="WBParaSite" id="Csp11.Scaffold629.g7618.t1">
    <property type="protein sequence ID" value="Csp11.Scaffold629.g7618.t1"/>
    <property type="gene ID" value="Csp11.Scaffold629.g7618"/>
</dbReference>
<evidence type="ECO:0000256" key="2">
    <source>
        <dbReference type="ARBA" id="ARBA00022692"/>
    </source>
</evidence>
<dbReference type="Gene3D" id="1.20.1070.10">
    <property type="entry name" value="Rhodopsin 7-helix transmembrane proteins"/>
    <property type="match status" value="1"/>
</dbReference>
<dbReference type="Pfam" id="PF10328">
    <property type="entry name" value="7TM_GPCR_Srx"/>
    <property type="match status" value="1"/>
</dbReference>
<dbReference type="PROSITE" id="PS50262">
    <property type="entry name" value="G_PROTEIN_RECEP_F1_2"/>
    <property type="match status" value="1"/>
</dbReference>
<evidence type="ECO:0000256" key="4">
    <source>
        <dbReference type="ARBA" id="ARBA00023136"/>
    </source>
</evidence>
<keyword evidence="7" id="KW-1185">Reference proteome</keyword>
<reference evidence="8" key="1">
    <citation type="submission" date="2016-11" db="UniProtKB">
        <authorList>
            <consortium name="WormBaseParasite"/>
        </authorList>
    </citation>
    <scope>IDENTIFICATION</scope>
</reference>
<keyword evidence="3 5" id="KW-1133">Transmembrane helix</keyword>
<protein>
    <submittedName>
        <fullName evidence="8">7TM_GPCR_Srx domain-containing protein</fullName>
    </submittedName>
</protein>
<proteinExistence type="predicted"/>
<dbReference type="InterPro" id="IPR017452">
    <property type="entry name" value="GPCR_Rhodpsn_7TM"/>
</dbReference>
<feature type="transmembrane region" description="Helical" evidence="5">
    <location>
        <begin position="84"/>
        <end position="108"/>
    </location>
</feature>
<feature type="transmembrane region" description="Helical" evidence="5">
    <location>
        <begin position="129"/>
        <end position="149"/>
    </location>
</feature>
<dbReference type="AlphaFoldDB" id="A0A1I7UBC1"/>
<dbReference type="CDD" id="cd00637">
    <property type="entry name" value="7tm_classA_rhodopsin-like"/>
    <property type="match status" value="1"/>
</dbReference>
<evidence type="ECO:0000313" key="7">
    <source>
        <dbReference type="Proteomes" id="UP000095282"/>
    </source>
</evidence>
<feature type="domain" description="G-protein coupled receptors family 1 profile" evidence="6">
    <location>
        <begin position="30"/>
        <end position="213"/>
    </location>
</feature>
<evidence type="ECO:0000256" key="1">
    <source>
        <dbReference type="ARBA" id="ARBA00004370"/>
    </source>
</evidence>
<comment type="subcellular location">
    <subcellularLocation>
        <location evidence="1">Membrane</location>
    </subcellularLocation>
</comment>
<accession>A0A1I7UBC1</accession>
<evidence type="ECO:0000313" key="8">
    <source>
        <dbReference type="WBParaSite" id="Csp11.Scaffold629.g7618.t1"/>
    </source>
</evidence>
<organism evidence="7 8">
    <name type="scientific">Caenorhabditis tropicalis</name>
    <dbReference type="NCBI Taxonomy" id="1561998"/>
    <lineage>
        <taxon>Eukaryota</taxon>
        <taxon>Metazoa</taxon>
        <taxon>Ecdysozoa</taxon>
        <taxon>Nematoda</taxon>
        <taxon>Chromadorea</taxon>
        <taxon>Rhabditida</taxon>
        <taxon>Rhabditina</taxon>
        <taxon>Rhabditomorpha</taxon>
        <taxon>Rhabditoidea</taxon>
        <taxon>Rhabditidae</taxon>
        <taxon>Peloderinae</taxon>
        <taxon>Caenorhabditis</taxon>
    </lineage>
</organism>
<keyword evidence="4 5" id="KW-0472">Membrane</keyword>
<dbReference type="GO" id="GO:0016020">
    <property type="term" value="C:membrane"/>
    <property type="evidence" value="ECO:0007669"/>
    <property type="project" value="UniProtKB-SubCell"/>
</dbReference>
<dbReference type="Proteomes" id="UP000095282">
    <property type="component" value="Unplaced"/>
</dbReference>
<evidence type="ECO:0000259" key="6">
    <source>
        <dbReference type="PROSITE" id="PS50262"/>
    </source>
</evidence>
<sequence>MPYDSQIASQTDRFFVTLTIFSISLIGLIGNIIVFLFATNLKILQNSFGRLSASQSFAEAILCAVFVFFYCPMVLFDISSFKFASAYVGLVLLFCYDVCIFSHLFIAVNRLCAISIPVRYNDIFNVRNTRVLIALSYIIPCFTSIYMHLANNCLLPYVDFGWYFGVNTSADCDVIRFYIDFCKDFGVVAAIAVVDVGTIVMIKVTAPGIVSLT</sequence>
<name>A0A1I7UBC1_9PELO</name>
<dbReference type="InterPro" id="IPR019430">
    <property type="entry name" value="7TM_GPCR_serpentine_rcpt_Srx"/>
</dbReference>
<keyword evidence="2 5" id="KW-0812">Transmembrane</keyword>
<feature type="transmembrane region" description="Helical" evidence="5">
    <location>
        <begin position="57"/>
        <end position="78"/>
    </location>
</feature>